<accession>A0ABV6W6E0</accession>
<proteinExistence type="predicted"/>
<organism evidence="2 3">
    <name type="scientific">Streptacidiphilus cavernicola</name>
    <dbReference type="NCBI Taxonomy" id="3342716"/>
    <lineage>
        <taxon>Bacteria</taxon>
        <taxon>Bacillati</taxon>
        <taxon>Actinomycetota</taxon>
        <taxon>Actinomycetes</taxon>
        <taxon>Kitasatosporales</taxon>
        <taxon>Streptomycetaceae</taxon>
        <taxon>Streptacidiphilus</taxon>
    </lineage>
</organism>
<dbReference type="Gene3D" id="3.30.460.10">
    <property type="entry name" value="Beta Polymerase, domain 2"/>
    <property type="match status" value="1"/>
</dbReference>
<evidence type="ECO:0000313" key="2">
    <source>
        <dbReference type="EMBL" id="MFC1421547.1"/>
    </source>
</evidence>
<keyword evidence="3" id="KW-1185">Reference proteome</keyword>
<dbReference type="InterPro" id="IPR002934">
    <property type="entry name" value="Polymerase_NTP_transf_dom"/>
</dbReference>
<gene>
    <name evidence="2" type="ORF">ACEZDE_33620</name>
</gene>
<dbReference type="CDD" id="cd05403">
    <property type="entry name" value="NT_KNTase_like"/>
    <property type="match status" value="1"/>
</dbReference>
<reference evidence="2 3" key="1">
    <citation type="submission" date="2024-09" db="EMBL/GenBank/DDBJ databases">
        <authorList>
            <person name="Lee S.D."/>
        </authorList>
    </citation>
    <scope>NUCLEOTIDE SEQUENCE [LARGE SCALE GENOMIC DNA]</scope>
    <source>
        <strain evidence="2 3">N8-3</strain>
    </source>
</reference>
<name>A0ABV6W6E0_9ACTN</name>
<dbReference type="Proteomes" id="UP001592531">
    <property type="component" value="Unassembled WGS sequence"/>
</dbReference>
<dbReference type="RefSeq" id="WP_380544978.1">
    <property type="nucleotide sequence ID" value="NZ_JBHFAB010000046.1"/>
</dbReference>
<evidence type="ECO:0000259" key="1">
    <source>
        <dbReference type="Pfam" id="PF01909"/>
    </source>
</evidence>
<protein>
    <submittedName>
        <fullName evidence="2">Nucleotidyltransferase domain-containing protein</fullName>
    </submittedName>
</protein>
<dbReference type="Pfam" id="PF01909">
    <property type="entry name" value="NTP_transf_2"/>
    <property type="match status" value="1"/>
</dbReference>
<evidence type="ECO:0000313" key="3">
    <source>
        <dbReference type="Proteomes" id="UP001592531"/>
    </source>
</evidence>
<comment type="caution">
    <text evidence="2">The sequence shown here is derived from an EMBL/GenBank/DDBJ whole genome shotgun (WGS) entry which is preliminary data.</text>
</comment>
<dbReference type="InterPro" id="IPR043519">
    <property type="entry name" value="NT_sf"/>
</dbReference>
<dbReference type="SUPFAM" id="SSF81301">
    <property type="entry name" value="Nucleotidyltransferase"/>
    <property type="match status" value="1"/>
</dbReference>
<dbReference type="EMBL" id="JBHFAB010000046">
    <property type="protein sequence ID" value="MFC1421547.1"/>
    <property type="molecule type" value="Genomic_DNA"/>
</dbReference>
<feature type="domain" description="Polymerase nucleotidyl transferase" evidence="1">
    <location>
        <begin position="25"/>
        <end position="55"/>
    </location>
</feature>
<sequence>MKRERATALMAEMVDRLEGGAWPLGLVKEVYVFGSYARGALNPGDVDVVVQHGTDEKWLQESLHASVYGSDSHTSMKQVSATALFPYFGRLLSA</sequence>